<gene>
    <name evidence="6" type="ORF">SLEP1_g42203</name>
</gene>
<feature type="region of interest" description="Disordered" evidence="3">
    <location>
        <begin position="105"/>
        <end position="129"/>
    </location>
</feature>
<dbReference type="PANTHER" id="PTHR11439:SF517">
    <property type="entry name" value="CYSTEINE-RICH RLK (RECEPTOR-LIKE PROTEIN KINASE) 8"/>
    <property type="match status" value="1"/>
</dbReference>
<dbReference type="InterPro" id="IPR043502">
    <property type="entry name" value="DNA/RNA_pol_sf"/>
</dbReference>
<dbReference type="GO" id="GO:0008270">
    <property type="term" value="F:zinc ion binding"/>
    <property type="evidence" value="ECO:0007669"/>
    <property type="project" value="UniProtKB-KW"/>
</dbReference>
<keyword evidence="1" id="KW-0645">Protease</keyword>
<dbReference type="InterPro" id="IPR013103">
    <property type="entry name" value="RVT_2"/>
</dbReference>
<dbReference type="GO" id="GO:0003676">
    <property type="term" value="F:nucleic acid binding"/>
    <property type="evidence" value="ECO:0007669"/>
    <property type="project" value="InterPro"/>
</dbReference>
<feature type="domain" description="CCHC-type" evidence="4">
    <location>
        <begin position="157"/>
        <end position="171"/>
    </location>
</feature>
<keyword evidence="2" id="KW-0863">Zinc-finger</keyword>
<dbReference type="PROSITE" id="PS50158">
    <property type="entry name" value="ZF_CCHC"/>
    <property type="match status" value="1"/>
</dbReference>
<dbReference type="InterPro" id="IPR001584">
    <property type="entry name" value="Integrase_cat-core"/>
</dbReference>
<dbReference type="GO" id="GO:0004190">
    <property type="term" value="F:aspartic-type endopeptidase activity"/>
    <property type="evidence" value="ECO:0007669"/>
    <property type="project" value="UniProtKB-KW"/>
</dbReference>
<organism evidence="6 7">
    <name type="scientific">Rubroshorea leprosula</name>
    <dbReference type="NCBI Taxonomy" id="152421"/>
    <lineage>
        <taxon>Eukaryota</taxon>
        <taxon>Viridiplantae</taxon>
        <taxon>Streptophyta</taxon>
        <taxon>Embryophyta</taxon>
        <taxon>Tracheophyta</taxon>
        <taxon>Spermatophyta</taxon>
        <taxon>Magnoliopsida</taxon>
        <taxon>eudicotyledons</taxon>
        <taxon>Gunneridae</taxon>
        <taxon>Pentapetalae</taxon>
        <taxon>rosids</taxon>
        <taxon>malvids</taxon>
        <taxon>Malvales</taxon>
        <taxon>Dipterocarpaceae</taxon>
        <taxon>Rubroshorea</taxon>
    </lineage>
</organism>
<dbReference type="InterPro" id="IPR012337">
    <property type="entry name" value="RNaseH-like_sf"/>
</dbReference>
<dbReference type="PROSITE" id="PS50994">
    <property type="entry name" value="INTEGRASE"/>
    <property type="match status" value="1"/>
</dbReference>
<dbReference type="Pfam" id="PF13976">
    <property type="entry name" value="gag_pre-integrs"/>
    <property type="match status" value="1"/>
</dbReference>
<dbReference type="InterPro" id="IPR054722">
    <property type="entry name" value="PolX-like_BBD"/>
</dbReference>
<evidence type="ECO:0000256" key="2">
    <source>
        <dbReference type="PROSITE-ProRule" id="PRU00047"/>
    </source>
</evidence>
<proteinExistence type="predicted"/>
<keyword evidence="7" id="KW-1185">Reference proteome</keyword>
<dbReference type="InterPro" id="IPR036397">
    <property type="entry name" value="RNaseH_sf"/>
</dbReference>
<evidence type="ECO:0000259" key="4">
    <source>
        <dbReference type="PROSITE" id="PS50158"/>
    </source>
</evidence>
<comment type="caution">
    <text evidence="6">The sequence shown here is derived from an EMBL/GenBank/DDBJ whole genome shotgun (WGS) entry which is preliminary data.</text>
</comment>
<dbReference type="Pfam" id="PF14223">
    <property type="entry name" value="Retrotran_gag_2"/>
    <property type="match status" value="1"/>
</dbReference>
<evidence type="ECO:0000313" key="7">
    <source>
        <dbReference type="Proteomes" id="UP001054252"/>
    </source>
</evidence>
<dbReference type="SUPFAM" id="SSF53098">
    <property type="entry name" value="Ribonuclease H-like"/>
    <property type="match status" value="1"/>
</dbReference>
<dbReference type="InterPro" id="IPR036875">
    <property type="entry name" value="Znf_CCHC_sf"/>
</dbReference>
<keyword evidence="2" id="KW-0479">Metal-binding</keyword>
<sequence length="1037" mass="118568">MASKNYVQPSIPCFDGHHYDHWSMLMENFLRSKEYWTIVEVGVPKPAAGANEAQRAEIEKEKLKDLKAKNYLFQAIDRNILETILNKSTSKNIWDSMKKKAVGRGKEIWKGRPRSGRPKSDRLEEGSATGIQKRWQNRNYQAADNRSKSARKANIECFRCHKYGHYRSECRANLNRGESSNFAEHNEKNDDSSLFVVCHPKEVSKKNVWYLDTGCSNHMCGDKSVFLDLDESCQDKVKFGDNSTIAVKGRGKVKMTGNRLFPLYLQTTNLSCLSARLKDTAWLWHCRFGHLYFGGLKALQQKKMVNGLPHFDSPSEICEICVVSKQYRDSFPKDRSWRAKQVLDLVHSNLCGPINPTSNREALAAFKNFKVLAENEVGRFVKVLRTDHGGEFNSKEFADFCESHGIKRQLTTAYTPQQNGVCERRNRTIMNMVRSLMTKSGLPKEFWPEAVNWSVHILNRSPTSPLPDLTPKEAWSGRRPGVDYFRIFGCIAYAHVQDQKRSKLDDKGEKCIFLSVSDQSKAYRLYNLLTKKVIISHDVVFDEASTWSWTEKSKQQILADFENGEDLTMQNSEGQTSTDLEVSRQTAEENLPTEVELSIGGSLPTTPELEFGTSSRPQHKKRRPAWLEDYEKLLKKKSGKKRQKAMAEEIGSIERNQTWELTDLLEGHKTIGVKWIYKTKLKENGAVDKFKAHLVAKGYKQEFGIDYQEVFAPVARMDTIRLVIALAAQNSWPIYQLDVKSAFLHGNLQEQVFIDQPPGYVKFGSEHKVYKLKKALYGLKQAPRAWYSRIDAYFLKEGVKLVKDPGGRSVDSKLYKQIVESLMYLTATRLDIMHGVSLISRYMEHPKELHLQTAKRILRYLYGTVDFGLFYKKGDQTDLGGFTNNDYVGDLDDRKSTSGFVFMLGSGAISWSSKKQPIVTLSTTEAEYVAATSCAYQAIWLRRIMEELELNQHEATSIYCDNSSAIKLSKNPVLHGRSKHIHVRYHFLHNLVEDGTIELIYCRTKDQVADIFTKPLKATVFLKLRELLGVCSMQNSV</sequence>
<evidence type="ECO:0000259" key="5">
    <source>
        <dbReference type="PROSITE" id="PS50994"/>
    </source>
</evidence>
<accession>A0AAV5L923</accession>
<evidence type="ECO:0000256" key="1">
    <source>
        <dbReference type="ARBA" id="ARBA00022750"/>
    </source>
</evidence>
<feature type="region of interest" description="Disordered" evidence="3">
    <location>
        <begin position="596"/>
        <end position="623"/>
    </location>
</feature>
<dbReference type="Gene3D" id="3.30.420.10">
    <property type="entry name" value="Ribonuclease H-like superfamily/Ribonuclease H"/>
    <property type="match status" value="1"/>
</dbReference>
<dbReference type="InterPro" id="IPR057670">
    <property type="entry name" value="SH3_retrovirus"/>
</dbReference>
<dbReference type="SUPFAM" id="SSF57756">
    <property type="entry name" value="Retrovirus zinc finger-like domains"/>
    <property type="match status" value="1"/>
</dbReference>
<dbReference type="InterPro" id="IPR001878">
    <property type="entry name" value="Znf_CCHC"/>
</dbReference>
<keyword evidence="1" id="KW-0064">Aspartyl protease</keyword>
<dbReference type="PANTHER" id="PTHR11439">
    <property type="entry name" value="GAG-POL-RELATED RETROTRANSPOSON"/>
    <property type="match status" value="1"/>
</dbReference>
<reference evidence="6 7" key="1">
    <citation type="journal article" date="2021" name="Commun. Biol.">
        <title>The genome of Shorea leprosula (Dipterocarpaceae) highlights the ecological relevance of drought in aseasonal tropical rainforests.</title>
        <authorList>
            <person name="Ng K.K.S."/>
            <person name="Kobayashi M.J."/>
            <person name="Fawcett J.A."/>
            <person name="Hatakeyama M."/>
            <person name="Paape T."/>
            <person name="Ng C.H."/>
            <person name="Ang C.C."/>
            <person name="Tnah L.H."/>
            <person name="Lee C.T."/>
            <person name="Nishiyama T."/>
            <person name="Sese J."/>
            <person name="O'Brien M.J."/>
            <person name="Copetti D."/>
            <person name="Mohd Noor M.I."/>
            <person name="Ong R.C."/>
            <person name="Putra M."/>
            <person name="Sireger I.Z."/>
            <person name="Indrioko S."/>
            <person name="Kosugi Y."/>
            <person name="Izuno A."/>
            <person name="Isagi Y."/>
            <person name="Lee S.L."/>
            <person name="Shimizu K.K."/>
        </authorList>
    </citation>
    <scope>NUCLEOTIDE SEQUENCE [LARGE SCALE GENOMIC DNA]</scope>
    <source>
        <strain evidence="6">214</strain>
    </source>
</reference>
<dbReference type="Pfam" id="PF25597">
    <property type="entry name" value="SH3_retrovirus"/>
    <property type="match status" value="1"/>
</dbReference>
<feature type="domain" description="Integrase catalytic" evidence="5">
    <location>
        <begin position="310"/>
        <end position="479"/>
    </location>
</feature>
<dbReference type="CDD" id="cd09272">
    <property type="entry name" value="RNase_HI_RT_Ty1"/>
    <property type="match status" value="1"/>
</dbReference>
<keyword evidence="1" id="KW-0378">Hydrolase</keyword>
<dbReference type="InterPro" id="IPR025724">
    <property type="entry name" value="GAG-pre-integrase_dom"/>
</dbReference>
<name>A0AAV5L923_9ROSI</name>
<dbReference type="Proteomes" id="UP001054252">
    <property type="component" value="Unassembled WGS sequence"/>
</dbReference>
<protein>
    <recommendedName>
        <fullName evidence="8">Retrovirus-related Pol polyprotein from transposon TNT 1-94</fullName>
    </recommendedName>
</protein>
<dbReference type="EMBL" id="BPVZ01000102">
    <property type="protein sequence ID" value="GKV33739.1"/>
    <property type="molecule type" value="Genomic_DNA"/>
</dbReference>
<dbReference type="Pfam" id="PF22936">
    <property type="entry name" value="Pol_BBD"/>
    <property type="match status" value="1"/>
</dbReference>
<dbReference type="Pfam" id="PF07727">
    <property type="entry name" value="RVT_2"/>
    <property type="match status" value="1"/>
</dbReference>
<dbReference type="AlphaFoldDB" id="A0AAV5L923"/>
<evidence type="ECO:0008006" key="8">
    <source>
        <dbReference type="Google" id="ProtNLM"/>
    </source>
</evidence>
<keyword evidence="2" id="KW-0862">Zinc</keyword>
<dbReference type="GO" id="GO:0015074">
    <property type="term" value="P:DNA integration"/>
    <property type="evidence" value="ECO:0007669"/>
    <property type="project" value="InterPro"/>
</dbReference>
<evidence type="ECO:0000256" key="3">
    <source>
        <dbReference type="SAM" id="MobiDB-lite"/>
    </source>
</evidence>
<dbReference type="SUPFAM" id="SSF56672">
    <property type="entry name" value="DNA/RNA polymerases"/>
    <property type="match status" value="1"/>
</dbReference>
<evidence type="ECO:0000313" key="6">
    <source>
        <dbReference type="EMBL" id="GKV33739.1"/>
    </source>
</evidence>